<gene>
    <name evidence="4" type="ORF">BG845_01765</name>
</gene>
<evidence type="ECO:0000256" key="1">
    <source>
        <dbReference type="ARBA" id="ARBA00001933"/>
    </source>
</evidence>
<dbReference type="AlphaFoldDB" id="A0A1Y2N3R3"/>
<dbReference type="OrthoDB" id="9801052at2"/>
<accession>A0A1Y2N3R3</accession>
<dbReference type="InterPro" id="IPR015424">
    <property type="entry name" value="PyrdxlP-dep_Trfase"/>
</dbReference>
<keyword evidence="4" id="KW-0808">Transferase</keyword>
<keyword evidence="5" id="KW-1185">Reference proteome</keyword>
<dbReference type="InterPro" id="IPR015422">
    <property type="entry name" value="PyrdxlP-dep_Trfase_small"/>
</dbReference>
<dbReference type="InterPro" id="IPR015421">
    <property type="entry name" value="PyrdxlP-dep_Trfase_major"/>
</dbReference>
<dbReference type="Gene3D" id="3.40.640.10">
    <property type="entry name" value="Type I PLP-dependent aspartate aminotransferase-like (Major domain)"/>
    <property type="match status" value="1"/>
</dbReference>
<evidence type="ECO:0000313" key="4">
    <source>
        <dbReference type="EMBL" id="OSY41737.1"/>
    </source>
</evidence>
<dbReference type="GO" id="GO:0030170">
    <property type="term" value="F:pyridoxal phosphate binding"/>
    <property type="evidence" value="ECO:0007669"/>
    <property type="project" value="InterPro"/>
</dbReference>
<dbReference type="InterPro" id="IPR005814">
    <property type="entry name" value="Aminotrans_3"/>
</dbReference>
<dbReference type="EMBL" id="MIGB01000007">
    <property type="protein sequence ID" value="OSY41737.1"/>
    <property type="molecule type" value="Genomic_DNA"/>
</dbReference>
<evidence type="ECO:0000313" key="5">
    <source>
        <dbReference type="Proteomes" id="UP000194360"/>
    </source>
</evidence>
<reference evidence="4 5" key="1">
    <citation type="submission" date="2016-09" db="EMBL/GenBank/DDBJ databases">
        <title>Pseudonocardia autotrophica DSM535, a candidate organism with high potential of specific P450 cytochromes.</title>
        <authorList>
            <person name="Grumaz C."/>
            <person name="Vainshtein Y."/>
            <person name="Kirstahler P."/>
            <person name="Sohn K."/>
        </authorList>
    </citation>
    <scope>NUCLEOTIDE SEQUENCE [LARGE SCALE GENOMIC DNA]</scope>
    <source>
        <strain evidence="4 5">DSM 535</strain>
    </source>
</reference>
<dbReference type="Proteomes" id="UP000194360">
    <property type="component" value="Unassembled WGS sequence"/>
</dbReference>
<dbReference type="GO" id="GO:0008483">
    <property type="term" value="F:transaminase activity"/>
    <property type="evidence" value="ECO:0007669"/>
    <property type="project" value="UniProtKB-KW"/>
</dbReference>
<dbReference type="PANTHER" id="PTHR43713">
    <property type="entry name" value="GLUTAMATE-1-SEMIALDEHYDE 2,1-AMINOMUTASE"/>
    <property type="match status" value="1"/>
</dbReference>
<dbReference type="STRING" id="2074.BG845_01765"/>
<evidence type="ECO:0000256" key="3">
    <source>
        <dbReference type="RuleBase" id="RU003560"/>
    </source>
</evidence>
<comment type="similarity">
    <text evidence="3">Belongs to the class-III pyridoxal-phosphate-dependent aminotransferase family.</text>
</comment>
<comment type="caution">
    <text evidence="4">The sequence shown here is derived from an EMBL/GenBank/DDBJ whole genome shotgun (WGS) entry which is preliminary data.</text>
</comment>
<dbReference type="RefSeq" id="WP_085912062.1">
    <property type="nucleotide sequence ID" value="NZ_AP018920.1"/>
</dbReference>
<sequence>MQNATAAPELTHRVHELRAVYEKANPRSAERHLRARTVMPGGNTRTTLHYAPFPLVFTGAAGATLRSLDGDDYLDLLGDFTAGLYGHSHPVLRAALNRAVDAGTTFGGHNDDEDSFVAELVRRFPSLELARLTNSGTEANTLALAAAVAHTGRSTILVFRGGYHGGVLDFTAPQRPLNLPHRFRVCDYADPAAAAAAIRECGEDLAAVLVEPMQGSAGCIPADPELLRTVRAATAEVGALLVFDEVMTSRLGPGGLQQELGITPDLTTLGKYLGGGMTFGAFGGRADIMRRFDPGVPGAWGHPGTFNNNTLTVAAGLAGLVQVLTPEVLADLNTRGDRLRGRLVELFRAADLPFTATGSGSLMTIHPVRGPVRSVADLAAADDQLRELLFLHLLGERIWIARRGFIALTLAVTDADCDALVASVDRFAHRHGDTVRRHAGR</sequence>
<dbReference type="Gene3D" id="3.90.1150.10">
    <property type="entry name" value="Aspartate Aminotransferase, domain 1"/>
    <property type="match status" value="1"/>
</dbReference>
<proteinExistence type="inferred from homology"/>
<dbReference type="PANTHER" id="PTHR43713:SF3">
    <property type="entry name" value="GLUTAMATE-1-SEMIALDEHYDE 2,1-AMINOMUTASE 1, CHLOROPLASTIC-RELATED"/>
    <property type="match status" value="1"/>
</dbReference>
<name>A0A1Y2N3R3_PSEAH</name>
<keyword evidence="2 3" id="KW-0663">Pyridoxal phosphate</keyword>
<comment type="cofactor">
    <cofactor evidence="1">
        <name>pyridoxal 5'-phosphate</name>
        <dbReference type="ChEBI" id="CHEBI:597326"/>
    </cofactor>
</comment>
<evidence type="ECO:0000256" key="2">
    <source>
        <dbReference type="ARBA" id="ARBA00022898"/>
    </source>
</evidence>
<dbReference type="EC" id="2.6.1.-" evidence="4"/>
<protein>
    <submittedName>
        <fullName evidence="4">Beta-phenylalanine transaminase</fullName>
        <ecNumber evidence="4">2.6.1.-</ecNumber>
    </submittedName>
</protein>
<keyword evidence="4" id="KW-0032">Aminotransferase</keyword>
<dbReference type="SUPFAM" id="SSF53383">
    <property type="entry name" value="PLP-dependent transferases"/>
    <property type="match status" value="1"/>
</dbReference>
<organism evidence="4 5">
    <name type="scientific">Pseudonocardia autotrophica</name>
    <name type="common">Amycolata autotrophica</name>
    <name type="synonym">Nocardia autotrophica</name>
    <dbReference type="NCBI Taxonomy" id="2074"/>
    <lineage>
        <taxon>Bacteria</taxon>
        <taxon>Bacillati</taxon>
        <taxon>Actinomycetota</taxon>
        <taxon>Actinomycetes</taxon>
        <taxon>Pseudonocardiales</taxon>
        <taxon>Pseudonocardiaceae</taxon>
        <taxon>Pseudonocardia</taxon>
    </lineage>
</organism>
<dbReference type="Pfam" id="PF00202">
    <property type="entry name" value="Aminotran_3"/>
    <property type="match status" value="1"/>
</dbReference>